<evidence type="ECO:0000256" key="2">
    <source>
        <dbReference type="ARBA" id="ARBA00022630"/>
    </source>
</evidence>
<evidence type="ECO:0000256" key="4">
    <source>
        <dbReference type="SAM" id="MobiDB-lite"/>
    </source>
</evidence>
<evidence type="ECO:0000259" key="5">
    <source>
        <dbReference type="Pfam" id="PF01494"/>
    </source>
</evidence>
<proteinExistence type="predicted"/>
<keyword evidence="2" id="KW-0285">Flavoprotein</keyword>
<dbReference type="Pfam" id="PF21274">
    <property type="entry name" value="Rng_hyd_C"/>
    <property type="match status" value="1"/>
</dbReference>
<gene>
    <name evidence="6" type="ORF">Psi01_11930</name>
</gene>
<name>A0A8J3SAQ4_9ACTN</name>
<comment type="cofactor">
    <cofactor evidence="1">
        <name>FAD</name>
        <dbReference type="ChEBI" id="CHEBI:57692"/>
    </cofactor>
</comment>
<dbReference type="PANTHER" id="PTHR43004:SF19">
    <property type="entry name" value="BINDING MONOOXYGENASE, PUTATIVE (JCVI)-RELATED"/>
    <property type="match status" value="1"/>
</dbReference>
<dbReference type="GO" id="GO:0071949">
    <property type="term" value="F:FAD binding"/>
    <property type="evidence" value="ECO:0007669"/>
    <property type="project" value="InterPro"/>
</dbReference>
<dbReference type="InterPro" id="IPR050641">
    <property type="entry name" value="RIFMO-like"/>
</dbReference>
<comment type="caution">
    <text evidence="6">The sequence shown here is derived from an EMBL/GenBank/DDBJ whole genome shotgun (WGS) entry which is preliminary data.</text>
</comment>
<feature type="domain" description="FAD-binding" evidence="5">
    <location>
        <begin position="24"/>
        <end position="380"/>
    </location>
</feature>
<evidence type="ECO:0000313" key="7">
    <source>
        <dbReference type="Proteomes" id="UP000619788"/>
    </source>
</evidence>
<protein>
    <submittedName>
        <fullName evidence="6">FAD-dependent oxidoreductase</fullName>
    </submittedName>
</protein>
<feature type="region of interest" description="Disordered" evidence="4">
    <location>
        <begin position="425"/>
        <end position="445"/>
    </location>
</feature>
<dbReference type="Proteomes" id="UP000619788">
    <property type="component" value="Unassembled WGS sequence"/>
</dbReference>
<dbReference type="AlphaFoldDB" id="A0A8J3SAQ4"/>
<keyword evidence="3" id="KW-0274">FAD</keyword>
<feature type="region of interest" description="Disordered" evidence="4">
    <location>
        <begin position="1"/>
        <end position="21"/>
    </location>
</feature>
<keyword evidence="7" id="KW-1185">Reference proteome</keyword>
<dbReference type="Pfam" id="PF01494">
    <property type="entry name" value="FAD_binding_3"/>
    <property type="match status" value="1"/>
</dbReference>
<dbReference type="EMBL" id="BOOJ01000012">
    <property type="protein sequence ID" value="GIH90563.1"/>
    <property type="molecule type" value="Genomic_DNA"/>
</dbReference>
<dbReference type="SUPFAM" id="SSF51905">
    <property type="entry name" value="FAD/NAD(P)-binding domain"/>
    <property type="match status" value="1"/>
</dbReference>
<dbReference type="InterPro" id="IPR036188">
    <property type="entry name" value="FAD/NAD-bd_sf"/>
</dbReference>
<dbReference type="PANTHER" id="PTHR43004">
    <property type="entry name" value="TRK SYSTEM POTASSIUM UPTAKE PROTEIN"/>
    <property type="match status" value="1"/>
</dbReference>
<dbReference type="GO" id="GO:0016709">
    <property type="term" value="F:oxidoreductase activity, acting on paired donors, with incorporation or reduction of molecular oxygen, NAD(P)H as one donor, and incorporation of one atom of oxygen"/>
    <property type="evidence" value="ECO:0007669"/>
    <property type="project" value="UniProtKB-ARBA"/>
</dbReference>
<evidence type="ECO:0000313" key="6">
    <source>
        <dbReference type="EMBL" id="GIH90563.1"/>
    </source>
</evidence>
<sequence>MHESSPHESSPRRSSPADRPDERVPVLVVGAGYAGLSAAMLLAWRGVPVLLVERHAGTSVQPKAFGVSQRAMELLRVVPGVEPALAGIAEGVGDGSMRIAIADALNDPEPNVIFSTRRGDFDFLADLTPVPTVGAPQAQVERALRARAEELGAELRFSTELISLDQDADGVTARVRDLASGTETNVRADYVVAADGYRSPVRELLGFPVSGRGELGRLCSIMFDADLGGLAPEREVTLWYLQNETFTGVIVTGTGVGSHVLGVNYDPGRGESEADFTDERCRELVRRGTGLPDLEMKIVDRTSFSMAHILAGSYRRGRVFLAGDAAHTMPPTGGQGGSTALQDGCDIAWRLWLVISGQAGDGLLDAYDAERRPIGELTADAQLANLGVRMPPAMRAGYPEPLEDPFAAIIGYRYHSAVIVGEPGDDGSLLEDPRTPTGRPGSRAPHVTLEREGRRLSTVDLFGSGFVLLAAPRGEAWARAARTAADRLGVRLAAYRIGADLADPEGVWESRYGVHGDGAVLVRPDGYVAWRSRTADGDPEAVFGRVLTTVLARG</sequence>
<evidence type="ECO:0000256" key="3">
    <source>
        <dbReference type="ARBA" id="ARBA00022827"/>
    </source>
</evidence>
<reference evidence="6 7" key="1">
    <citation type="submission" date="2021-01" db="EMBL/GenBank/DDBJ databases">
        <title>Whole genome shotgun sequence of Planobispora siamensis NBRC 107568.</title>
        <authorList>
            <person name="Komaki H."/>
            <person name="Tamura T."/>
        </authorList>
    </citation>
    <scope>NUCLEOTIDE SEQUENCE [LARGE SCALE GENOMIC DNA]</scope>
    <source>
        <strain evidence="6 7">NBRC 107568</strain>
    </source>
</reference>
<dbReference type="InterPro" id="IPR002938">
    <property type="entry name" value="FAD-bd"/>
</dbReference>
<accession>A0A8J3SAQ4</accession>
<dbReference type="Gene3D" id="3.30.9.10">
    <property type="entry name" value="D-Amino Acid Oxidase, subunit A, domain 2"/>
    <property type="match status" value="1"/>
</dbReference>
<evidence type="ECO:0000256" key="1">
    <source>
        <dbReference type="ARBA" id="ARBA00001974"/>
    </source>
</evidence>
<dbReference type="Gene3D" id="3.40.30.120">
    <property type="match status" value="1"/>
</dbReference>
<organism evidence="6 7">
    <name type="scientific">Planobispora siamensis</name>
    <dbReference type="NCBI Taxonomy" id="936338"/>
    <lineage>
        <taxon>Bacteria</taxon>
        <taxon>Bacillati</taxon>
        <taxon>Actinomycetota</taxon>
        <taxon>Actinomycetes</taxon>
        <taxon>Streptosporangiales</taxon>
        <taxon>Streptosporangiaceae</taxon>
        <taxon>Planobispora</taxon>
    </lineage>
</organism>
<dbReference type="PRINTS" id="PR00420">
    <property type="entry name" value="RNGMNOXGNASE"/>
</dbReference>
<dbReference type="RefSeq" id="WP_204062914.1">
    <property type="nucleotide sequence ID" value="NZ_BOOJ01000012.1"/>
</dbReference>
<dbReference type="Gene3D" id="3.50.50.60">
    <property type="entry name" value="FAD/NAD(P)-binding domain"/>
    <property type="match status" value="1"/>
</dbReference>